<keyword evidence="4" id="KW-1185">Reference proteome</keyword>
<gene>
    <name evidence="2" type="ORF">BRADI_1g22556v3</name>
</gene>
<dbReference type="PANTHER" id="PTHR32133:SF340">
    <property type="entry name" value="F-BOX DOMAIN-CONTAINING PROTEIN"/>
    <property type="match status" value="1"/>
</dbReference>
<dbReference type="Gene3D" id="1.20.1280.50">
    <property type="match status" value="1"/>
</dbReference>
<dbReference type="AlphaFoldDB" id="A0A0Q3JTL4"/>
<reference evidence="3" key="3">
    <citation type="submission" date="2018-08" db="UniProtKB">
        <authorList>
            <consortium name="EnsemblPlants"/>
        </authorList>
    </citation>
    <scope>IDENTIFICATION</scope>
    <source>
        <strain evidence="3">cv. Bd21</strain>
    </source>
</reference>
<dbReference type="InterPro" id="IPR036047">
    <property type="entry name" value="F-box-like_dom_sf"/>
</dbReference>
<accession>A0A0Q3JTL4</accession>
<dbReference type="EnsemblPlants" id="KQK15404">
    <property type="protein sequence ID" value="KQK15404"/>
    <property type="gene ID" value="BRADI_1g22556v3"/>
</dbReference>
<dbReference type="InParanoid" id="A0A0Q3JTL4"/>
<dbReference type="STRING" id="15368.A0A0Q3JTL4"/>
<evidence type="ECO:0000259" key="1">
    <source>
        <dbReference type="Pfam" id="PF00646"/>
    </source>
</evidence>
<dbReference type="OrthoDB" id="673639at2759"/>
<dbReference type="Pfam" id="PF00646">
    <property type="entry name" value="F-box"/>
    <property type="match status" value="1"/>
</dbReference>
<protein>
    <recommendedName>
        <fullName evidence="1">F-box domain-containing protein</fullName>
    </recommendedName>
</protein>
<reference evidence="2" key="2">
    <citation type="submission" date="2017-06" db="EMBL/GenBank/DDBJ databases">
        <title>WGS assembly of Brachypodium distachyon.</title>
        <authorList>
            <consortium name="The International Brachypodium Initiative"/>
            <person name="Lucas S."/>
            <person name="Harmon-Smith M."/>
            <person name="Lail K."/>
            <person name="Tice H."/>
            <person name="Grimwood J."/>
            <person name="Bruce D."/>
            <person name="Barry K."/>
            <person name="Shu S."/>
            <person name="Lindquist E."/>
            <person name="Wang M."/>
            <person name="Pitluck S."/>
            <person name="Vogel J.P."/>
            <person name="Garvin D.F."/>
            <person name="Mockler T.C."/>
            <person name="Schmutz J."/>
            <person name="Rokhsar D."/>
            <person name="Bevan M.W."/>
        </authorList>
    </citation>
    <scope>NUCLEOTIDE SEQUENCE</scope>
    <source>
        <strain evidence="2">Bd21</strain>
    </source>
</reference>
<proteinExistence type="predicted"/>
<reference evidence="2 3" key="1">
    <citation type="journal article" date="2010" name="Nature">
        <title>Genome sequencing and analysis of the model grass Brachypodium distachyon.</title>
        <authorList>
            <consortium name="International Brachypodium Initiative"/>
        </authorList>
    </citation>
    <scope>NUCLEOTIDE SEQUENCE [LARGE SCALE GENOMIC DNA]</scope>
    <source>
        <strain evidence="2 3">Bd21</strain>
    </source>
</reference>
<dbReference type="SUPFAM" id="SSF81383">
    <property type="entry name" value="F-box domain"/>
    <property type="match status" value="1"/>
</dbReference>
<dbReference type="Proteomes" id="UP000008810">
    <property type="component" value="Chromosome 1"/>
</dbReference>
<evidence type="ECO:0000313" key="3">
    <source>
        <dbReference type="EnsemblPlants" id="KQK15404"/>
    </source>
</evidence>
<evidence type="ECO:0000313" key="2">
    <source>
        <dbReference type="EMBL" id="KQK15404.2"/>
    </source>
</evidence>
<dbReference type="PANTHER" id="PTHR32133">
    <property type="entry name" value="OS07G0120400 PROTEIN"/>
    <property type="match status" value="1"/>
</dbReference>
<feature type="domain" description="F-box" evidence="1">
    <location>
        <begin position="21"/>
        <end position="59"/>
    </location>
</feature>
<dbReference type="EMBL" id="CM000880">
    <property type="protein sequence ID" value="KQK15404.2"/>
    <property type="molecule type" value="Genomic_DNA"/>
</dbReference>
<evidence type="ECO:0000313" key="4">
    <source>
        <dbReference type="Proteomes" id="UP000008810"/>
    </source>
</evidence>
<sequence>MTRRRQRGRLPVSPPAALEDDNLLRKILLLLPPQPSSLPRVSAVCKQWRDVVTDPQFLRSFRDHHQKPPLLGLVMGYTGEPFFRSNLAPPDLIPHERFFPPDILDRFVELLGCRHGRVLFFDWALRHAVYDEKEICVINGAVLCTASGEGHVHGNCHSSPFQVILIGVHKDEDRAFASVYSSETGTWGDLISTAAVRYMQTMTRPSTLVGDSLYWLFDDYEDGMLKFDLDRQILVNIDMPDLRYYSGTCSFQVMPTEDDSIGLAILSRYDFEMWERKINCDGVAEWMLQKTIKLNTILALGPMGGCENLILGYDEDDHEYYVRTEIGVCMVRLESMQFKNLGKDNFTTTHYYPYKSFYTAVTDLAECERRIGGISAALEDDNYMTAASRGAEAVGGNVAAASSGTLPGGTFGKPKHEVQARDADLVPSQVLTQTRIDVIFKKEMETRSKLNKAWAKWFRSNGIPGSDEIDDTTLEANNEELP</sequence>
<organism evidence="2">
    <name type="scientific">Brachypodium distachyon</name>
    <name type="common">Purple false brome</name>
    <name type="synonym">Trachynia distachya</name>
    <dbReference type="NCBI Taxonomy" id="15368"/>
    <lineage>
        <taxon>Eukaryota</taxon>
        <taxon>Viridiplantae</taxon>
        <taxon>Streptophyta</taxon>
        <taxon>Embryophyta</taxon>
        <taxon>Tracheophyta</taxon>
        <taxon>Spermatophyta</taxon>
        <taxon>Magnoliopsida</taxon>
        <taxon>Liliopsida</taxon>
        <taxon>Poales</taxon>
        <taxon>Poaceae</taxon>
        <taxon>BOP clade</taxon>
        <taxon>Pooideae</taxon>
        <taxon>Stipodae</taxon>
        <taxon>Brachypodieae</taxon>
        <taxon>Brachypodium</taxon>
    </lineage>
</organism>
<dbReference type="InterPro" id="IPR001810">
    <property type="entry name" value="F-box_dom"/>
</dbReference>
<dbReference type="Gramene" id="KQK15404">
    <property type="protein sequence ID" value="KQK15404"/>
    <property type="gene ID" value="BRADI_1g22556v3"/>
</dbReference>
<name>A0A0Q3JTL4_BRADI</name>